<protein>
    <submittedName>
        <fullName evidence="1">Uncharacterized protein</fullName>
    </submittedName>
</protein>
<keyword evidence="2" id="KW-1185">Reference proteome</keyword>
<name>A0A5J5A4X2_9ASTE</name>
<reference evidence="1 2" key="1">
    <citation type="submission" date="2019-09" db="EMBL/GenBank/DDBJ databases">
        <title>A chromosome-level genome assembly of the Chinese tupelo Nyssa sinensis.</title>
        <authorList>
            <person name="Yang X."/>
            <person name="Kang M."/>
            <person name="Yang Y."/>
            <person name="Xiong H."/>
            <person name="Wang M."/>
            <person name="Zhang Z."/>
            <person name="Wang Z."/>
            <person name="Wu H."/>
            <person name="Ma T."/>
            <person name="Liu J."/>
            <person name="Xi Z."/>
        </authorList>
    </citation>
    <scope>NUCLEOTIDE SEQUENCE [LARGE SCALE GENOMIC DNA]</scope>
    <source>
        <strain evidence="1">J267</strain>
        <tissue evidence="1">Leaf</tissue>
    </source>
</reference>
<organism evidence="1 2">
    <name type="scientific">Nyssa sinensis</name>
    <dbReference type="NCBI Taxonomy" id="561372"/>
    <lineage>
        <taxon>Eukaryota</taxon>
        <taxon>Viridiplantae</taxon>
        <taxon>Streptophyta</taxon>
        <taxon>Embryophyta</taxon>
        <taxon>Tracheophyta</taxon>
        <taxon>Spermatophyta</taxon>
        <taxon>Magnoliopsida</taxon>
        <taxon>eudicotyledons</taxon>
        <taxon>Gunneridae</taxon>
        <taxon>Pentapetalae</taxon>
        <taxon>asterids</taxon>
        <taxon>Cornales</taxon>
        <taxon>Nyssaceae</taxon>
        <taxon>Nyssa</taxon>
    </lineage>
</organism>
<dbReference type="Proteomes" id="UP000325577">
    <property type="component" value="Linkage Group LG4"/>
</dbReference>
<sequence length="248" mass="27333">MTIEEGSSLERIMTEGNIYCYEEEGKELATLGQGGGVSTCALGENDPSLPSIKDALRMAWDLSWDKILRKLAQALHIMAALGEIKYKSHDLEALLQLQLRSSTEATNKGQLGESSSTVSARDLEIYFLSNEVADLKWQISDLILDMSVVKTAASGGKARHYLEIEATKVAAVDEQKDKILKVGRKLTSNGNNLCLKKIAKAFPEINTEVLDHIEVSDIKSEDFEDDEVFEDPTALLILSHASFVIVFL</sequence>
<dbReference type="OrthoDB" id="6436679at2759"/>
<gene>
    <name evidence="1" type="ORF">F0562_011374</name>
</gene>
<proteinExistence type="predicted"/>
<evidence type="ECO:0000313" key="2">
    <source>
        <dbReference type="Proteomes" id="UP000325577"/>
    </source>
</evidence>
<dbReference type="AlphaFoldDB" id="A0A5J5A4X2"/>
<dbReference type="EMBL" id="CM018047">
    <property type="protein sequence ID" value="KAA8524988.1"/>
    <property type="molecule type" value="Genomic_DNA"/>
</dbReference>
<evidence type="ECO:0000313" key="1">
    <source>
        <dbReference type="EMBL" id="KAA8524988.1"/>
    </source>
</evidence>
<accession>A0A5J5A4X2</accession>